<feature type="binding site" evidence="3">
    <location>
        <position position="54"/>
    </location>
    <ligand>
        <name>ATP</name>
        <dbReference type="ChEBI" id="CHEBI:30616"/>
    </ligand>
</feature>
<evidence type="ECO:0000256" key="2">
    <source>
        <dbReference type="ARBA" id="ARBA00022840"/>
    </source>
</evidence>
<dbReference type="Gene3D" id="3.30.200.20">
    <property type="entry name" value="Phosphorylase Kinase, domain 1"/>
    <property type="match status" value="1"/>
</dbReference>
<keyword evidence="1 3" id="KW-0547">Nucleotide-binding</keyword>
<name>A0A1I7V1S3_9PELO</name>
<comment type="similarity">
    <text evidence="4">Belongs to the protein kinase superfamily.</text>
</comment>
<dbReference type="SMART" id="SM00220">
    <property type="entry name" value="S_TKc"/>
    <property type="match status" value="1"/>
</dbReference>
<evidence type="ECO:0000256" key="4">
    <source>
        <dbReference type="RuleBase" id="RU000304"/>
    </source>
</evidence>
<keyword evidence="4" id="KW-0723">Serine/threonine-protein kinase</keyword>
<dbReference type="InterPro" id="IPR053215">
    <property type="entry name" value="TKL_Ser/Thr_kinase"/>
</dbReference>
<dbReference type="InterPro" id="IPR011009">
    <property type="entry name" value="Kinase-like_dom_sf"/>
</dbReference>
<reference evidence="7" key="1">
    <citation type="submission" date="2016-11" db="UniProtKB">
        <authorList>
            <consortium name="WormBaseParasite"/>
        </authorList>
    </citation>
    <scope>IDENTIFICATION</scope>
</reference>
<dbReference type="CDD" id="cd00180">
    <property type="entry name" value="PKc"/>
    <property type="match status" value="1"/>
</dbReference>
<dbReference type="SUPFAM" id="SSF56112">
    <property type="entry name" value="Protein kinase-like (PK-like)"/>
    <property type="match status" value="1"/>
</dbReference>
<dbReference type="WBParaSite" id="Csp11.Scaffold630.g21532.t1">
    <property type="protein sequence ID" value="Csp11.Scaffold630.g21532.t1"/>
    <property type="gene ID" value="Csp11.Scaffold630.g21532"/>
</dbReference>
<dbReference type="eggNOG" id="KOG0201">
    <property type="taxonomic scope" value="Eukaryota"/>
</dbReference>
<dbReference type="Pfam" id="PF00069">
    <property type="entry name" value="Pkinase"/>
    <property type="match status" value="1"/>
</dbReference>
<dbReference type="Proteomes" id="UP000095282">
    <property type="component" value="Unplaced"/>
</dbReference>
<dbReference type="Gene3D" id="1.10.510.10">
    <property type="entry name" value="Transferase(Phosphotransferase) domain 1"/>
    <property type="match status" value="1"/>
</dbReference>
<dbReference type="InterPro" id="IPR017441">
    <property type="entry name" value="Protein_kinase_ATP_BS"/>
</dbReference>
<keyword evidence="6" id="KW-1185">Reference proteome</keyword>
<keyword evidence="4" id="KW-0808">Transferase</keyword>
<sequence length="303" mass="34582">MENRFDEKCELSATNILDLEGRSINGVRIGEILGEGCFGVVYTGEKAGTSLAVKVANINSANQKRSTTNEIEMLRRLRRTTGVVQYIGVYQVNKMHFMYLELAFMNLHDLLGKNRSRRFTEATCRKIIHHGLKIIQRIHGKNIIHRDIKTDNFLVSLPKSPMNEVSLILGDFGLSKSLNGTDPRRRHDFKSAFHATPHILNGSMPTMQDDIIQFGYVALETVGMSLSELELEELNEFKKNLLKAPETAMMNQSKFFLPLFEEISRLELNTPINYDKLLKAVPLKNFHDSRLFLEKKKGVLKFP</sequence>
<evidence type="ECO:0000256" key="3">
    <source>
        <dbReference type="PROSITE-ProRule" id="PRU10141"/>
    </source>
</evidence>
<dbReference type="GO" id="GO:0005524">
    <property type="term" value="F:ATP binding"/>
    <property type="evidence" value="ECO:0007669"/>
    <property type="project" value="UniProtKB-UniRule"/>
</dbReference>
<dbReference type="PANTHER" id="PTHR45756">
    <property type="entry name" value="PALMITOYLTRANSFERASE"/>
    <property type="match status" value="1"/>
</dbReference>
<dbReference type="InterPro" id="IPR000719">
    <property type="entry name" value="Prot_kinase_dom"/>
</dbReference>
<evidence type="ECO:0000259" key="5">
    <source>
        <dbReference type="PROSITE" id="PS50011"/>
    </source>
</evidence>
<dbReference type="PROSITE" id="PS00108">
    <property type="entry name" value="PROTEIN_KINASE_ST"/>
    <property type="match status" value="1"/>
</dbReference>
<organism evidence="6 7">
    <name type="scientific">Caenorhabditis tropicalis</name>
    <dbReference type="NCBI Taxonomy" id="1561998"/>
    <lineage>
        <taxon>Eukaryota</taxon>
        <taxon>Metazoa</taxon>
        <taxon>Ecdysozoa</taxon>
        <taxon>Nematoda</taxon>
        <taxon>Chromadorea</taxon>
        <taxon>Rhabditida</taxon>
        <taxon>Rhabditina</taxon>
        <taxon>Rhabditomorpha</taxon>
        <taxon>Rhabditoidea</taxon>
        <taxon>Rhabditidae</taxon>
        <taxon>Peloderinae</taxon>
        <taxon>Caenorhabditis</taxon>
    </lineage>
</organism>
<dbReference type="PANTHER" id="PTHR45756:SF1">
    <property type="entry name" value="PROTEIN KINASE DOMAIN CONTAINING PROTEIN"/>
    <property type="match status" value="1"/>
</dbReference>
<dbReference type="PROSITE" id="PS00107">
    <property type="entry name" value="PROTEIN_KINASE_ATP"/>
    <property type="match status" value="1"/>
</dbReference>
<keyword evidence="2 3" id="KW-0067">ATP-binding</keyword>
<dbReference type="AlphaFoldDB" id="A0A1I7V1S3"/>
<keyword evidence="4" id="KW-0418">Kinase</keyword>
<feature type="domain" description="Protein kinase" evidence="5">
    <location>
        <begin position="27"/>
        <end position="303"/>
    </location>
</feature>
<dbReference type="InterPro" id="IPR008271">
    <property type="entry name" value="Ser/Thr_kinase_AS"/>
</dbReference>
<accession>A0A1I7V1S3</accession>
<protein>
    <submittedName>
        <fullName evidence="7">Protein kinase domain-containing protein</fullName>
    </submittedName>
</protein>
<dbReference type="GO" id="GO:0004674">
    <property type="term" value="F:protein serine/threonine kinase activity"/>
    <property type="evidence" value="ECO:0007669"/>
    <property type="project" value="UniProtKB-KW"/>
</dbReference>
<proteinExistence type="inferred from homology"/>
<evidence type="ECO:0000313" key="7">
    <source>
        <dbReference type="WBParaSite" id="Csp11.Scaffold630.g21532.t1"/>
    </source>
</evidence>
<dbReference type="STRING" id="1561998.A0A1I7V1S3"/>
<evidence type="ECO:0000256" key="1">
    <source>
        <dbReference type="ARBA" id="ARBA00022741"/>
    </source>
</evidence>
<evidence type="ECO:0000313" key="6">
    <source>
        <dbReference type="Proteomes" id="UP000095282"/>
    </source>
</evidence>
<dbReference type="PROSITE" id="PS50011">
    <property type="entry name" value="PROTEIN_KINASE_DOM"/>
    <property type="match status" value="1"/>
</dbReference>